<organism evidence="2 3">
    <name type="scientific">Psylliodes chrysocephalus</name>
    <dbReference type="NCBI Taxonomy" id="3402493"/>
    <lineage>
        <taxon>Eukaryota</taxon>
        <taxon>Metazoa</taxon>
        <taxon>Ecdysozoa</taxon>
        <taxon>Arthropoda</taxon>
        <taxon>Hexapoda</taxon>
        <taxon>Insecta</taxon>
        <taxon>Pterygota</taxon>
        <taxon>Neoptera</taxon>
        <taxon>Endopterygota</taxon>
        <taxon>Coleoptera</taxon>
        <taxon>Polyphaga</taxon>
        <taxon>Cucujiformia</taxon>
        <taxon>Chrysomeloidea</taxon>
        <taxon>Chrysomelidae</taxon>
        <taxon>Galerucinae</taxon>
        <taxon>Alticini</taxon>
        <taxon>Psylliodes</taxon>
    </lineage>
</organism>
<evidence type="ECO:0000313" key="2">
    <source>
        <dbReference type="EMBL" id="CAH1107113.1"/>
    </source>
</evidence>
<dbReference type="AlphaFoldDB" id="A0A9P0CVS9"/>
<evidence type="ECO:0008006" key="4">
    <source>
        <dbReference type="Google" id="ProtNLM"/>
    </source>
</evidence>
<dbReference type="EMBL" id="OV651814">
    <property type="protein sequence ID" value="CAH1107113.1"/>
    <property type="molecule type" value="Genomic_DNA"/>
</dbReference>
<feature type="region of interest" description="Disordered" evidence="1">
    <location>
        <begin position="1"/>
        <end position="30"/>
    </location>
</feature>
<proteinExistence type="predicted"/>
<gene>
    <name evidence="2" type="ORF">PSYICH_LOCUS7566</name>
</gene>
<sequence>MGDKGDQTDSTGGNQPVKPGRLDIGTLDEKPRAHNRLNLLNTLQRCNSISDTNKKRKYMDTPPEDPYRKKESPEAFILTEAMKPVLKLATDVDVIIKDIPNTHLKIKEIAKKLKKSTSVFDRVSVKQWMENNKMEPVPKATYDVDIQTDIHIVTETTTRASNNRNELNTQTVPKTAAEISTQTDFDPDSQLPIFSLPKSCKYEDFERIKSLRWDINLFKNTRMVIGNPLEAEDNIPKVVLIEPKDKEMDLSIQRLFKEKYPDLNRATGDFETLEQITRIGDRTATTRKVFKVSHDGTLPEIWQKLERVRNETIECPRITMHHIVGIENDVLRKLIECIFMESTTAVDIYTTKPRMERPTFGMIVSKGNKTYKEVLEKVKGIVTNNEAAKAIRSVKSTKNGQLLLTVDKNEEALVNIKEALGKPEMGLRTLELGTGERYMTLHVRGMMLGTTKVDVIEALDEAADLSEIDRKVGDLRPMRNNTLTCTVNITTLKGEKLLTARSIKIGLVRCHMEKRVKVDRCPICWSYEHNRQQCRGVDRQKNCYKCVGDEHESKDCDKEEYCPLCEQAGHRIGTMKCPAFKSALNKAKKRKRV</sequence>
<dbReference type="OrthoDB" id="6777962at2759"/>
<name>A0A9P0CVS9_9CUCU</name>
<evidence type="ECO:0000313" key="3">
    <source>
        <dbReference type="Proteomes" id="UP001153636"/>
    </source>
</evidence>
<accession>A0A9P0CVS9</accession>
<keyword evidence="3" id="KW-1185">Reference proteome</keyword>
<dbReference type="Proteomes" id="UP001153636">
    <property type="component" value="Chromosome 2"/>
</dbReference>
<reference evidence="2" key="1">
    <citation type="submission" date="2022-01" db="EMBL/GenBank/DDBJ databases">
        <authorList>
            <person name="King R."/>
        </authorList>
    </citation>
    <scope>NUCLEOTIDE SEQUENCE</scope>
</reference>
<evidence type="ECO:0000256" key="1">
    <source>
        <dbReference type="SAM" id="MobiDB-lite"/>
    </source>
</evidence>
<protein>
    <recommendedName>
        <fullName evidence="4">Gag-like protein</fullName>
    </recommendedName>
</protein>